<dbReference type="FunFam" id="3.40.850.10:FF:000019">
    <property type="entry name" value="Kinesin-like protein KIN-5D"/>
    <property type="match status" value="1"/>
</dbReference>
<evidence type="ECO:0000256" key="7">
    <source>
        <dbReference type="ARBA" id="ARBA00023175"/>
    </source>
</evidence>
<dbReference type="WBParaSite" id="TREG1_57060.1">
    <property type="protein sequence ID" value="TREG1_57060.1"/>
    <property type="gene ID" value="TREG1_57060"/>
</dbReference>
<evidence type="ECO:0000256" key="12">
    <source>
        <dbReference type="SAM" id="Coils"/>
    </source>
</evidence>
<dbReference type="GO" id="GO:0005524">
    <property type="term" value="F:ATP binding"/>
    <property type="evidence" value="ECO:0007669"/>
    <property type="project" value="UniProtKB-UniRule"/>
</dbReference>
<feature type="coiled-coil region" evidence="12">
    <location>
        <begin position="666"/>
        <end position="720"/>
    </location>
</feature>
<dbReference type="CDD" id="cd01369">
    <property type="entry name" value="KISc_KHC_KIF5"/>
    <property type="match status" value="1"/>
</dbReference>
<evidence type="ECO:0000256" key="2">
    <source>
        <dbReference type="ARBA" id="ARBA00022490"/>
    </source>
</evidence>
<comment type="subcellular location">
    <subcellularLocation>
        <location evidence="1">Cytoplasm</location>
        <location evidence="1">Cytoskeleton</location>
    </subcellularLocation>
</comment>
<dbReference type="PROSITE" id="PS50067">
    <property type="entry name" value="KINESIN_MOTOR_2"/>
    <property type="match status" value="1"/>
</dbReference>
<feature type="coiled-coil region" evidence="12">
    <location>
        <begin position="470"/>
        <end position="567"/>
    </location>
</feature>
<evidence type="ECO:0000256" key="3">
    <source>
        <dbReference type="ARBA" id="ARBA00022701"/>
    </source>
</evidence>
<evidence type="ECO:0000256" key="11">
    <source>
        <dbReference type="RuleBase" id="RU000394"/>
    </source>
</evidence>
<keyword evidence="6 12" id="KW-0175">Coiled coil</keyword>
<dbReference type="SUPFAM" id="SSF52540">
    <property type="entry name" value="P-loop containing nucleoside triphosphate hydrolases"/>
    <property type="match status" value="1"/>
</dbReference>
<dbReference type="GO" id="GO:0008017">
    <property type="term" value="F:microtubule binding"/>
    <property type="evidence" value="ECO:0007669"/>
    <property type="project" value="InterPro"/>
</dbReference>
<evidence type="ECO:0000259" key="13">
    <source>
        <dbReference type="PROSITE" id="PS50067"/>
    </source>
</evidence>
<dbReference type="Gene3D" id="3.40.850.10">
    <property type="entry name" value="Kinesin motor domain"/>
    <property type="match status" value="1"/>
</dbReference>
<dbReference type="GO" id="GO:0005874">
    <property type="term" value="C:microtubule"/>
    <property type="evidence" value="ECO:0007669"/>
    <property type="project" value="UniProtKB-KW"/>
</dbReference>
<protein>
    <recommendedName>
        <fullName evidence="11">Kinesin-like protein</fullName>
    </recommendedName>
</protein>
<dbReference type="PRINTS" id="PR00380">
    <property type="entry name" value="KINESINHEAVY"/>
</dbReference>
<dbReference type="GO" id="GO:0003777">
    <property type="term" value="F:microtubule motor activity"/>
    <property type="evidence" value="ECO:0007669"/>
    <property type="project" value="InterPro"/>
</dbReference>
<keyword evidence="14" id="KW-1185">Reference proteome</keyword>
<evidence type="ECO:0000313" key="14">
    <source>
        <dbReference type="Proteomes" id="UP000050795"/>
    </source>
</evidence>
<dbReference type="CDD" id="cd23649">
    <property type="entry name" value="Khc_CBD_cc"/>
    <property type="match status" value="1"/>
</dbReference>
<keyword evidence="7 10" id="KW-0505">Motor protein</keyword>
<dbReference type="PANTHER" id="PTHR47968">
    <property type="entry name" value="CENTROMERE PROTEIN E"/>
    <property type="match status" value="1"/>
</dbReference>
<feature type="domain" description="Kinesin motor" evidence="13">
    <location>
        <begin position="11"/>
        <end position="328"/>
    </location>
</feature>
<evidence type="ECO:0000256" key="8">
    <source>
        <dbReference type="ARBA" id="ARBA00023212"/>
    </source>
</evidence>
<evidence type="ECO:0000313" key="15">
    <source>
        <dbReference type="WBParaSite" id="TREG1_57060.1"/>
    </source>
</evidence>
<evidence type="ECO:0000256" key="5">
    <source>
        <dbReference type="ARBA" id="ARBA00022840"/>
    </source>
</evidence>
<dbReference type="Pfam" id="PF00225">
    <property type="entry name" value="Kinesin"/>
    <property type="match status" value="1"/>
</dbReference>
<evidence type="ECO:0000256" key="6">
    <source>
        <dbReference type="ARBA" id="ARBA00023054"/>
    </source>
</evidence>
<organism evidence="14 15">
    <name type="scientific">Trichobilharzia regenti</name>
    <name type="common">Nasal bird schistosome</name>
    <dbReference type="NCBI Taxonomy" id="157069"/>
    <lineage>
        <taxon>Eukaryota</taxon>
        <taxon>Metazoa</taxon>
        <taxon>Spiralia</taxon>
        <taxon>Lophotrochozoa</taxon>
        <taxon>Platyhelminthes</taxon>
        <taxon>Trematoda</taxon>
        <taxon>Digenea</taxon>
        <taxon>Strigeidida</taxon>
        <taxon>Schistosomatoidea</taxon>
        <taxon>Schistosomatidae</taxon>
        <taxon>Trichobilharzia</taxon>
    </lineage>
</organism>
<keyword evidence="4 10" id="KW-0547">Nucleotide-binding</keyword>
<evidence type="ECO:0000256" key="10">
    <source>
        <dbReference type="PROSITE-ProRule" id="PRU00283"/>
    </source>
</evidence>
<dbReference type="InterPro" id="IPR001752">
    <property type="entry name" value="Kinesin_motor_dom"/>
</dbReference>
<comment type="similarity">
    <text evidence="9">Belongs to the TRAFAC class myosin-kinesin ATPase superfamily. Kinesin family. KIN-5/BimC subfamily.</text>
</comment>
<dbReference type="GO" id="GO:0007018">
    <property type="term" value="P:microtubule-based movement"/>
    <property type="evidence" value="ECO:0007669"/>
    <property type="project" value="InterPro"/>
</dbReference>
<feature type="binding site" evidence="10">
    <location>
        <begin position="88"/>
        <end position="95"/>
    </location>
    <ligand>
        <name>ATP</name>
        <dbReference type="ChEBI" id="CHEBI:30616"/>
    </ligand>
</feature>
<evidence type="ECO:0000256" key="1">
    <source>
        <dbReference type="ARBA" id="ARBA00004245"/>
    </source>
</evidence>
<reference evidence="15" key="2">
    <citation type="submission" date="2023-11" db="UniProtKB">
        <authorList>
            <consortium name="WormBaseParasite"/>
        </authorList>
    </citation>
    <scope>IDENTIFICATION</scope>
</reference>
<dbReference type="InterPro" id="IPR027417">
    <property type="entry name" value="P-loop_NTPase"/>
</dbReference>
<keyword evidence="3 11" id="KW-0493">Microtubule</keyword>
<dbReference type="PANTHER" id="PTHR47968:SF36">
    <property type="entry name" value="KINESIN HEAVY CHAIN ISOFORM X1"/>
    <property type="match status" value="1"/>
</dbReference>
<reference evidence="14" key="1">
    <citation type="submission" date="2022-06" db="EMBL/GenBank/DDBJ databases">
        <authorList>
            <person name="Berger JAMES D."/>
            <person name="Berger JAMES D."/>
        </authorList>
    </citation>
    <scope>NUCLEOTIDE SEQUENCE [LARGE SCALE GENOMIC DNA]</scope>
</reference>
<evidence type="ECO:0000256" key="9">
    <source>
        <dbReference type="ARBA" id="ARBA00034704"/>
    </source>
</evidence>
<dbReference type="PROSITE" id="PS00411">
    <property type="entry name" value="KINESIN_MOTOR_1"/>
    <property type="match status" value="1"/>
</dbReference>
<evidence type="ECO:0000256" key="4">
    <source>
        <dbReference type="ARBA" id="ARBA00022741"/>
    </source>
</evidence>
<dbReference type="GO" id="GO:0007010">
    <property type="term" value="P:cytoskeleton organization"/>
    <property type="evidence" value="ECO:0007669"/>
    <property type="project" value="UniProtKB-ARBA"/>
</dbReference>
<name>A0AA85K3F5_TRIRE</name>
<dbReference type="InterPro" id="IPR027640">
    <property type="entry name" value="Kinesin-like_fam"/>
</dbReference>
<dbReference type="InterPro" id="IPR036961">
    <property type="entry name" value="Kinesin_motor_dom_sf"/>
</dbReference>
<sequence>MESRNTIKKEAINVVCRIRPLNQMERMKNSTMSVSFPGPNSVAIAGKVYTFDAVLQPNCTQSEVYERSAKSIVASVLNGYNGTIFAYGQTASGKTYTMEGKIKDPVYKGVIPRVIEDIFLHIERMDENLEFLIKVSYIEVYLEKIKDLLDITKTNLPIYESKDHVAYVKGVTERFVSCANDVLEALDEGKLNRHVSVTNMNEHSSRSHSIFIISIQQNNRENGKQLNGSLYLVDLAGSEKVCKTGSEGSTLDEAKNINKSLSTLGSVINALVEGNTHVPYRDSKLTRILQQSLGGNSKTTIIIAASPASFNENETKSTFTFGVRAKTIKNQVTLNAQLTAEEWRRLFESESDRAKGLCGALSSLDSEIKRWRSGEKVPKDEWFTEDKYVKLLKDSLVQQSISPSVNQSLCYSANEQDDPRSPTQTSLELLKHKLTGSCPVTEINNDADIRELFRLLDEKDDEINKQGQIITKLESQLAGLQSDYTRIKQENEKLQNLYEQAQRTAEESRSEVKDVLHALEELAITYDAKNNETKRCNKEIEMLNGELDQLKLQAESHESEIMMTKEASRKVCEKLQDVLQVISSELGEVGSYISKNLRYTKPKVFQSLEEQAAALKLYVLQMKCEAELSLKEMNSNKSHKKEHTQEEITEIQHDTDRKIRELHDIISEYDKNIRKREEDNAKLEGDLQEASKELFKLRMNDNLINEIKLAESNHEQIYSRVQSMIERNGQHYQQQLTRAWGDCEKAVHECEQIKEENIIFKHQIERLMKEVEHLRGKKCDQEVIIKDPLTMEKDQAYNEIKSMEDTVLHELQILNSLRKVFVTDLKTRISKLNSKSGNNPEDELLEETQSYGSAVQREKINFLKTSLDNLTKVHKQLVRDNADLRCDLPKLEKRLKASCERIKDLETALREGKEQMIREKRKYQQEIERIKEAAWTNGGARLKTNIAKPIRAGQLKE</sequence>
<dbReference type="SMART" id="SM00129">
    <property type="entry name" value="KISc"/>
    <property type="match status" value="1"/>
</dbReference>
<feature type="coiled-coil region" evidence="12">
    <location>
        <begin position="867"/>
        <end position="933"/>
    </location>
</feature>
<keyword evidence="5 10" id="KW-0067">ATP-binding</keyword>
<dbReference type="InterPro" id="IPR059182">
    <property type="entry name" value="Khc_C"/>
</dbReference>
<dbReference type="InterPro" id="IPR019821">
    <property type="entry name" value="Kinesin_motor_CS"/>
</dbReference>
<proteinExistence type="inferred from homology"/>
<keyword evidence="8" id="KW-0206">Cytoskeleton</keyword>
<dbReference type="AlphaFoldDB" id="A0AA85K3F5"/>
<dbReference type="Proteomes" id="UP000050795">
    <property type="component" value="Unassembled WGS sequence"/>
</dbReference>
<accession>A0AA85K3F5</accession>
<keyword evidence="2" id="KW-0963">Cytoplasm</keyword>